<keyword evidence="2" id="KW-0479">Metal-binding</keyword>
<keyword evidence="4" id="KW-0862">Zinc</keyword>
<name>A0A139SVM1_9GAMM</name>
<dbReference type="PANTHER" id="PTHR34858:SF1">
    <property type="entry name" value="CYSO-CYSTEINE PEPTIDASE"/>
    <property type="match status" value="1"/>
</dbReference>
<gene>
    <name evidence="7" type="ORF">AXE65_12975</name>
</gene>
<dbReference type="Gene3D" id="3.40.140.10">
    <property type="entry name" value="Cytidine Deaminase, domain 2"/>
    <property type="match status" value="1"/>
</dbReference>
<organism evidence="7 8">
    <name type="scientific">Ventosimonas gracilis</name>
    <dbReference type="NCBI Taxonomy" id="1680762"/>
    <lineage>
        <taxon>Bacteria</taxon>
        <taxon>Pseudomonadati</taxon>
        <taxon>Pseudomonadota</taxon>
        <taxon>Gammaproteobacteria</taxon>
        <taxon>Pseudomonadales</taxon>
        <taxon>Ventosimonadaceae</taxon>
        <taxon>Ventosimonas</taxon>
    </lineage>
</organism>
<sequence>MTLHITCAALDAIVRRAHAEHPIESCGMVTANIGLALAQRVIPMTNQAASETFFRFDSRDQLRVYRDLNARDEECRAVYHSHTASEAYPSKDDVDYAGQPEVHYLIVSTWAQTKVPVRSFRIIDGHVTEESIVVVDAA</sequence>
<keyword evidence="1" id="KW-0645">Protease</keyword>
<dbReference type="PANTHER" id="PTHR34858">
    <property type="entry name" value="CYSO-CYSTEINE PEPTIDASE"/>
    <property type="match status" value="1"/>
</dbReference>
<dbReference type="SUPFAM" id="SSF102712">
    <property type="entry name" value="JAB1/MPN domain"/>
    <property type="match status" value="1"/>
</dbReference>
<dbReference type="SMART" id="SM00232">
    <property type="entry name" value="JAB_MPN"/>
    <property type="match status" value="1"/>
</dbReference>
<evidence type="ECO:0000256" key="2">
    <source>
        <dbReference type="ARBA" id="ARBA00022723"/>
    </source>
</evidence>
<reference evidence="7 8" key="1">
    <citation type="submission" date="2016-02" db="EMBL/GenBank/DDBJ databases">
        <authorList>
            <person name="Wen L."/>
            <person name="He K."/>
            <person name="Yang H."/>
        </authorList>
    </citation>
    <scope>NUCLEOTIDE SEQUENCE [LARGE SCALE GENOMIC DNA]</scope>
    <source>
        <strain evidence="7 8">CV58</strain>
    </source>
</reference>
<dbReference type="InterPro" id="IPR051929">
    <property type="entry name" value="VirAsm_ModProt"/>
</dbReference>
<dbReference type="GO" id="GO:0006508">
    <property type="term" value="P:proteolysis"/>
    <property type="evidence" value="ECO:0007669"/>
    <property type="project" value="UniProtKB-KW"/>
</dbReference>
<keyword evidence="3" id="KW-0378">Hydrolase</keyword>
<dbReference type="EMBL" id="LSZO01000130">
    <property type="protein sequence ID" value="KXU38481.1"/>
    <property type="molecule type" value="Genomic_DNA"/>
</dbReference>
<evidence type="ECO:0000259" key="6">
    <source>
        <dbReference type="PROSITE" id="PS50249"/>
    </source>
</evidence>
<feature type="domain" description="MPN" evidence="6">
    <location>
        <begin position="3"/>
        <end position="126"/>
    </location>
</feature>
<dbReference type="InterPro" id="IPR037518">
    <property type="entry name" value="MPN"/>
</dbReference>
<dbReference type="AlphaFoldDB" id="A0A139SVM1"/>
<accession>A0A139SVM1</accession>
<evidence type="ECO:0000256" key="3">
    <source>
        <dbReference type="ARBA" id="ARBA00022801"/>
    </source>
</evidence>
<dbReference type="CDD" id="cd08070">
    <property type="entry name" value="MPN_like"/>
    <property type="match status" value="1"/>
</dbReference>
<evidence type="ECO:0000256" key="5">
    <source>
        <dbReference type="ARBA" id="ARBA00023049"/>
    </source>
</evidence>
<keyword evidence="5" id="KW-0482">Metalloprotease</keyword>
<dbReference type="RefSeq" id="WP_068389325.1">
    <property type="nucleotide sequence ID" value="NZ_LSZO01000130.1"/>
</dbReference>
<evidence type="ECO:0000313" key="8">
    <source>
        <dbReference type="Proteomes" id="UP000072660"/>
    </source>
</evidence>
<evidence type="ECO:0000256" key="4">
    <source>
        <dbReference type="ARBA" id="ARBA00022833"/>
    </source>
</evidence>
<dbReference type="Pfam" id="PF14464">
    <property type="entry name" value="Prok-JAB"/>
    <property type="match status" value="1"/>
</dbReference>
<protein>
    <submittedName>
        <fullName evidence="7">Peptidase</fullName>
    </submittedName>
</protein>
<dbReference type="GO" id="GO:0008270">
    <property type="term" value="F:zinc ion binding"/>
    <property type="evidence" value="ECO:0007669"/>
    <property type="project" value="TreeGrafter"/>
</dbReference>
<comment type="caution">
    <text evidence="7">The sequence shown here is derived from an EMBL/GenBank/DDBJ whole genome shotgun (WGS) entry which is preliminary data.</text>
</comment>
<evidence type="ECO:0000313" key="7">
    <source>
        <dbReference type="EMBL" id="KXU38481.1"/>
    </source>
</evidence>
<dbReference type="PROSITE" id="PS50249">
    <property type="entry name" value="MPN"/>
    <property type="match status" value="1"/>
</dbReference>
<dbReference type="InterPro" id="IPR000555">
    <property type="entry name" value="JAMM/MPN+_dom"/>
</dbReference>
<dbReference type="Proteomes" id="UP000072660">
    <property type="component" value="Unassembled WGS sequence"/>
</dbReference>
<dbReference type="OrthoDB" id="1494599at2"/>
<evidence type="ECO:0000256" key="1">
    <source>
        <dbReference type="ARBA" id="ARBA00022670"/>
    </source>
</evidence>
<dbReference type="GO" id="GO:0008235">
    <property type="term" value="F:metalloexopeptidase activity"/>
    <property type="evidence" value="ECO:0007669"/>
    <property type="project" value="TreeGrafter"/>
</dbReference>
<dbReference type="InterPro" id="IPR028090">
    <property type="entry name" value="JAB_dom_prok"/>
</dbReference>
<proteinExistence type="predicted"/>
<keyword evidence="8" id="KW-1185">Reference proteome</keyword>